<dbReference type="EMBL" id="GBRH01276261">
    <property type="protein sequence ID" value="JAD21634.1"/>
    <property type="molecule type" value="Transcribed_RNA"/>
</dbReference>
<evidence type="ECO:0000313" key="1">
    <source>
        <dbReference type="EMBL" id="JAD21634.1"/>
    </source>
</evidence>
<name>A0A0A8Y6G0_ARUDO</name>
<proteinExistence type="predicted"/>
<reference evidence="1" key="2">
    <citation type="journal article" date="2015" name="Data Brief">
        <title>Shoot transcriptome of the giant reed, Arundo donax.</title>
        <authorList>
            <person name="Barrero R.A."/>
            <person name="Guerrero F.D."/>
            <person name="Moolhuijzen P."/>
            <person name="Goolsby J.A."/>
            <person name="Tidwell J."/>
            <person name="Bellgard S.E."/>
            <person name="Bellgard M.I."/>
        </authorList>
    </citation>
    <scope>NUCLEOTIDE SEQUENCE</scope>
    <source>
        <tissue evidence="1">Shoot tissue taken approximately 20 cm above the soil surface</tissue>
    </source>
</reference>
<protein>
    <submittedName>
        <fullName evidence="1">Uncharacterized protein</fullName>
    </submittedName>
</protein>
<dbReference type="AlphaFoldDB" id="A0A0A8Y6G0"/>
<reference evidence="1" key="1">
    <citation type="submission" date="2014-09" db="EMBL/GenBank/DDBJ databases">
        <authorList>
            <person name="Magalhaes I.L.F."/>
            <person name="Oliveira U."/>
            <person name="Santos F.R."/>
            <person name="Vidigal T.H.D.A."/>
            <person name="Brescovit A.D."/>
            <person name="Santos A.J."/>
        </authorList>
    </citation>
    <scope>NUCLEOTIDE SEQUENCE</scope>
    <source>
        <tissue evidence="1">Shoot tissue taken approximately 20 cm above the soil surface</tissue>
    </source>
</reference>
<organism evidence="1">
    <name type="scientific">Arundo donax</name>
    <name type="common">Giant reed</name>
    <name type="synonym">Donax arundinaceus</name>
    <dbReference type="NCBI Taxonomy" id="35708"/>
    <lineage>
        <taxon>Eukaryota</taxon>
        <taxon>Viridiplantae</taxon>
        <taxon>Streptophyta</taxon>
        <taxon>Embryophyta</taxon>
        <taxon>Tracheophyta</taxon>
        <taxon>Spermatophyta</taxon>
        <taxon>Magnoliopsida</taxon>
        <taxon>Liliopsida</taxon>
        <taxon>Poales</taxon>
        <taxon>Poaceae</taxon>
        <taxon>PACMAD clade</taxon>
        <taxon>Arundinoideae</taxon>
        <taxon>Arundineae</taxon>
        <taxon>Arundo</taxon>
    </lineage>
</organism>
<accession>A0A0A8Y6G0</accession>
<sequence>MSSQLFYFSTLYAKVECLGKQCFLLCQNTNYLFYTRVNCTGEKLYMYPT</sequence>